<comment type="caution">
    <text evidence="3">The sequence shown here is derived from an EMBL/GenBank/DDBJ whole genome shotgun (WGS) entry which is preliminary data.</text>
</comment>
<organism evidence="3 4">
    <name type="scientific">Roseibium algae</name>
    <dbReference type="NCBI Taxonomy" id="3123038"/>
    <lineage>
        <taxon>Bacteria</taxon>
        <taxon>Pseudomonadati</taxon>
        <taxon>Pseudomonadota</taxon>
        <taxon>Alphaproteobacteria</taxon>
        <taxon>Hyphomicrobiales</taxon>
        <taxon>Stappiaceae</taxon>
        <taxon>Roseibium</taxon>
    </lineage>
</organism>
<feature type="chain" id="PRO_5046945922" description="YpeB-like protein with protease inhibitory function" evidence="2">
    <location>
        <begin position="28"/>
        <end position="149"/>
    </location>
</feature>
<accession>A0ABU8TG22</accession>
<dbReference type="RefSeq" id="WP_340272617.1">
    <property type="nucleotide sequence ID" value="NZ_JBAKIA010000001.1"/>
</dbReference>
<keyword evidence="2" id="KW-0732">Signal</keyword>
<evidence type="ECO:0000256" key="1">
    <source>
        <dbReference type="SAM" id="MobiDB-lite"/>
    </source>
</evidence>
<feature type="signal peptide" evidence="2">
    <location>
        <begin position="1"/>
        <end position="27"/>
    </location>
</feature>
<feature type="compositionally biased region" description="Basic and acidic residues" evidence="1">
    <location>
        <begin position="55"/>
        <end position="64"/>
    </location>
</feature>
<gene>
    <name evidence="3" type="ORF">V6575_03310</name>
</gene>
<evidence type="ECO:0000256" key="2">
    <source>
        <dbReference type="SAM" id="SignalP"/>
    </source>
</evidence>
<evidence type="ECO:0000313" key="4">
    <source>
        <dbReference type="Proteomes" id="UP001385499"/>
    </source>
</evidence>
<feature type="region of interest" description="Disordered" evidence="1">
    <location>
        <begin position="55"/>
        <end position="79"/>
    </location>
</feature>
<dbReference type="Proteomes" id="UP001385499">
    <property type="component" value="Unassembled WGS sequence"/>
</dbReference>
<reference evidence="3 4" key="1">
    <citation type="submission" date="2024-02" db="EMBL/GenBank/DDBJ databases">
        <title>Roseibium algae sp. nov., isolated from marine alga (Grateloupia sp.), showing potential in myo-inositol conversion.</title>
        <authorList>
            <person name="Wang Y."/>
        </authorList>
    </citation>
    <scope>NUCLEOTIDE SEQUENCE [LARGE SCALE GENOMIC DNA]</scope>
    <source>
        <strain evidence="3 4">H3510</strain>
    </source>
</reference>
<sequence>MNISIKIMSAPIAAALIVVGLAASAQAAPRQLQQQVETGSSLIVDVDYRHEGRRAQEHRRDWQRGHRGGYMRPGHGARETYRMGPRQVRRSLRDQGFHRIRILDERGPVYVVRAKGWRGKPMRLIVDSRSGQILRKHRVHYRNNNGYRW</sequence>
<evidence type="ECO:0008006" key="5">
    <source>
        <dbReference type="Google" id="ProtNLM"/>
    </source>
</evidence>
<dbReference type="EMBL" id="JBAKIA010000001">
    <property type="protein sequence ID" value="MEJ8473103.1"/>
    <property type="molecule type" value="Genomic_DNA"/>
</dbReference>
<evidence type="ECO:0000313" key="3">
    <source>
        <dbReference type="EMBL" id="MEJ8473103.1"/>
    </source>
</evidence>
<proteinExistence type="predicted"/>
<protein>
    <recommendedName>
        <fullName evidence="5">YpeB-like protein with protease inhibitory function</fullName>
    </recommendedName>
</protein>
<name>A0ABU8TG22_9HYPH</name>
<keyword evidence="4" id="KW-1185">Reference proteome</keyword>